<evidence type="ECO:0000256" key="5">
    <source>
        <dbReference type="HAMAP-Rule" id="MF_00527"/>
    </source>
</evidence>
<keyword evidence="7" id="KW-1185">Reference proteome</keyword>
<keyword evidence="2 5" id="KW-0227">DNA damage</keyword>
<dbReference type="Proteomes" id="UP001596226">
    <property type="component" value="Unassembled WGS sequence"/>
</dbReference>
<evidence type="ECO:0000256" key="1">
    <source>
        <dbReference type="ARBA" id="ARBA00009232"/>
    </source>
</evidence>
<dbReference type="Gene3D" id="3.10.300.10">
    <property type="entry name" value="Methylpurine-DNA glycosylase (MPG)"/>
    <property type="match status" value="1"/>
</dbReference>
<dbReference type="SUPFAM" id="SSF50486">
    <property type="entry name" value="FMT C-terminal domain-like"/>
    <property type="match status" value="1"/>
</dbReference>
<dbReference type="InterPro" id="IPR011034">
    <property type="entry name" value="Formyl_transferase-like_C_sf"/>
</dbReference>
<comment type="similarity">
    <text evidence="1 5">Belongs to the DNA glycosylase MPG family.</text>
</comment>
<dbReference type="InterPro" id="IPR036995">
    <property type="entry name" value="MPG_sf"/>
</dbReference>
<evidence type="ECO:0000313" key="7">
    <source>
        <dbReference type="Proteomes" id="UP001596226"/>
    </source>
</evidence>
<dbReference type="InterPro" id="IPR003180">
    <property type="entry name" value="MPG"/>
</dbReference>
<proteinExistence type="inferred from homology"/>
<name>A0ABW1HAJ5_9ACTN</name>
<dbReference type="GO" id="GO:0016798">
    <property type="term" value="F:hydrolase activity, acting on glycosyl bonds"/>
    <property type="evidence" value="ECO:0007669"/>
    <property type="project" value="UniProtKB-KW"/>
</dbReference>
<dbReference type="PANTHER" id="PTHR10429:SF0">
    <property type="entry name" value="DNA-3-METHYLADENINE GLYCOSYLASE"/>
    <property type="match status" value="1"/>
</dbReference>
<dbReference type="EMBL" id="JBHSQS010000020">
    <property type="protein sequence ID" value="MFC5926690.1"/>
    <property type="molecule type" value="Genomic_DNA"/>
</dbReference>
<evidence type="ECO:0000313" key="6">
    <source>
        <dbReference type="EMBL" id="MFC5926690.1"/>
    </source>
</evidence>
<dbReference type="Pfam" id="PF02245">
    <property type="entry name" value="Pur_DNA_glyco"/>
    <property type="match status" value="1"/>
</dbReference>
<dbReference type="EC" id="3.2.2.-" evidence="5"/>
<organism evidence="6 7">
    <name type="scientific">Micromonospora vulcania</name>
    <dbReference type="NCBI Taxonomy" id="1441873"/>
    <lineage>
        <taxon>Bacteria</taxon>
        <taxon>Bacillati</taxon>
        <taxon>Actinomycetota</taxon>
        <taxon>Actinomycetes</taxon>
        <taxon>Micromonosporales</taxon>
        <taxon>Micromonosporaceae</taxon>
        <taxon>Micromonospora</taxon>
    </lineage>
</organism>
<dbReference type="CDD" id="cd00540">
    <property type="entry name" value="AAG"/>
    <property type="match status" value="1"/>
</dbReference>
<sequence>MGLVPGDHAAVAELAELLGGPLLPAARGLLGCSLHAGGVTVRITEVEAYAGMAGDPASHAHRGRTPRNAVMFGPAGYTYVYFTYGMHWCMNVVTGAEGEASAVLLRAGEVVDGLAVARARRPAVRRDVDLARGPARLCSALGIDRTAYGGYLLGDGPVRLRPPVRPVPTAAVAAGPRVGVTGAHDLPWRFWLADDPTVSAYRRHVPRIRP</sequence>
<keyword evidence="4 5" id="KW-0234">DNA repair</keyword>
<reference evidence="7" key="1">
    <citation type="journal article" date="2019" name="Int. J. Syst. Evol. Microbiol.">
        <title>The Global Catalogue of Microorganisms (GCM) 10K type strain sequencing project: providing services to taxonomists for standard genome sequencing and annotation.</title>
        <authorList>
            <consortium name="The Broad Institute Genomics Platform"/>
            <consortium name="The Broad Institute Genome Sequencing Center for Infectious Disease"/>
            <person name="Wu L."/>
            <person name="Ma J."/>
        </authorList>
    </citation>
    <scope>NUCLEOTIDE SEQUENCE [LARGE SCALE GENOMIC DNA]</scope>
    <source>
        <strain evidence="7">CGMCC 4.7144</strain>
    </source>
</reference>
<evidence type="ECO:0000256" key="2">
    <source>
        <dbReference type="ARBA" id="ARBA00022763"/>
    </source>
</evidence>
<evidence type="ECO:0000256" key="4">
    <source>
        <dbReference type="ARBA" id="ARBA00023204"/>
    </source>
</evidence>
<gene>
    <name evidence="6" type="ORF">ACFQGL_25465</name>
</gene>
<evidence type="ECO:0000256" key="3">
    <source>
        <dbReference type="ARBA" id="ARBA00022801"/>
    </source>
</evidence>
<accession>A0ABW1HAJ5</accession>
<dbReference type="PANTHER" id="PTHR10429">
    <property type="entry name" value="DNA-3-METHYLADENINE GLYCOSYLASE"/>
    <property type="match status" value="1"/>
</dbReference>
<dbReference type="RefSeq" id="WP_377514966.1">
    <property type="nucleotide sequence ID" value="NZ_JBHSQS010000020.1"/>
</dbReference>
<dbReference type="HAMAP" id="MF_00527">
    <property type="entry name" value="3MGH"/>
    <property type="match status" value="1"/>
</dbReference>
<comment type="caution">
    <text evidence="6">The sequence shown here is derived from an EMBL/GenBank/DDBJ whole genome shotgun (WGS) entry which is preliminary data.</text>
</comment>
<protein>
    <recommendedName>
        <fullName evidence="5">Putative 3-methyladenine DNA glycosylase</fullName>
        <ecNumber evidence="5">3.2.2.-</ecNumber>
    </recommendedName>
</protein>
<keyword evidence="3 5" id="KW-0378">Hydrolase</keyword>
<dbReference type="NCBIfam" id="NF002003">
    <property type="entry name" value="PRK00802.1-3"/>
    <property type="match status" value="1"/>
</dbReference>
<dbReference type="NCBIfam" id="TIGR00567">
    <property type="entry name" value="3mg"/>
    <property type="match status" value="1"/>
</dbReference>
<keyword evidence="6" id="KW-0326">Glycosidase</keyword>